<dbReference type="GO" id="GO:0008233">
    <property type="term" value="F:peptidase activity"/>
    <property type="evidence" value="ECO:0007669"/>
    <property type="project" value="UniProtKB-KW"/>
</dbReference>
<dbReference type="Pfam" id="PF00227">
    <property type="entry name" value="Proteasome"/>
    <property type="match status" value="1"/>
</dbReference>
<dbReference type="EMBL" id="CAJNOT010002331">
    <property type="protein sequence ID" value="CAF1306485.1"/>
    <property type="molecule type" value="Genomic_DNA"/>
</dbReference>
<keyword evidence="1" id="KW-0963">Cytoplasm</keyword>
<dbReference type="PANTHER" id="PTHR32194">
    <property type="entry name" value="METALLOPROTEASE TLDD"/>
    <property type="match status" value="1"/>
</dbReference>
<dbReference type="InterPro" id="IPR001353">
    <property type="entry name" value="Proteasome_sua/b"/>
</dbReference>
<accession>A0A818SR08</accession>
<dbReference type="Proteomes" id="UP000663836">
    <property type="component" value="Unassembled WGS sequence"/>
</dbReference>
<dbReference type="InterPro" id="IPR023333">
    <property type="entry name" value="Proteasome_suB-type"/>
</dbReference>
<dbReference type="GO" id="GO:0005737">
    <property type="term" value="C:cytoplasm"/>
    <property type="evidence" value="ECO:0007669"/>
    <property type="project" value="TreeGrafter"/>
</dbReference>
<dbReference type="EMBL" id="CAJOBD010000467">
    <property type="protein sequence ID" value="CAF3673616.1"/>
    <property type="molecule type" value="Genomic_DNA"/>
</dbReference>
<evidence type="ECO:0000256" key="1">
    <source>
        <dbReference type="ARBA" id="ARBA00022490"/>
    </source>
</evidence>
<dbReference type="SUPFAM" id="SSF56235">
    <property type="entry name" value="N-terminal nucleophile aminohydrolases (Ntn hydrolases)"/>
    <property type="match status" value="1"/>
</dbReference>
<evidence type="ECO:0000256" key="2">
    <source>
        <dbReference type="ARBA" id="ARBA00022670"/>
    </source>
</evidence>
<protein>
    <submittedName>
        <fullName evidence="5">Uncharacterized protein</fullName>
    </submittedName>
</protein>
<evidence type="ECO:0000256" key="3">
    <source>
        <dbReference type="ARBA" id="ARBA00022801"/>
    </source>
</evidence>
<dbReference type="Proteomes" id="UP000663864">
    <property type="component" value="Unassembled WGS sequence"/>
</dbReference>
<dbReference type="PANTHER" id="PTHR32194:SF0">
    <property type="entry name" value="ATP-DEPENDENT PROTEASE SUBUNIT HSLV"/>
    <property type="match status" value="1"/>
</dbReference>
<dbReference type="GO" id="GO:0051603">
    <property type="term" value="P:proteolysis involved in protein catabolic process"/>
    <property type="evidence" value="ECO:0007669"/>
    <property type="project" value="InterPro"/>
</dbReference>
<evidence type="ECO:0000313" key="6">
    <source>
        <dbReference type="Proteomes" id="UP000663836"/>
    </source>
</evidence>
<dbReference type="GO" id="GO:0005839">
    <property type="term" value="C:proteasome core complex"/>
    <property type="evidence" value="ECO:0007669"/>
    <property type="project" value="InterPro"/>
</dbReference>
<name>A0A818SR08_9BILA</name>
<dbReference type="AlphaFoldDB" id="A0A818SR08"/>
<evidence type="ECO:0000313" key="5">
    <source>
        <dbReference type="EMBL" id="CAF3673616.1"/>
    </source>
</evidence>
<dbReference type="Gene3D" id="3.60.20.10">
    <property type="entry name" value="Glutamine Phosphoribosylpyrophosphate, subunit 1, domain 1"/>
    <property type="match status" value="1"/>
</dbReference>
<reference evidence="5" key="1">
    <citation type="submission" date="2021-02" db="EMBL/GenBank/DDBJ databases">
        <authorList>
            <person name="Nowell W R."/>
        </authorList>
    </citation>
    <scope>NUCLEOTIDE SEQUENCE</scope>
</reference>
<comment type="caution">
    <text evidence="5">The sequence shown here is derived from an EMBL/GenBank/DDBJ whole genome shotgun (WGS) entry which is preliminary data.</text>
</comment>
<organism evidence="5 6">
    <name type="scientific">Rotaria sordida</name>
    <dbReference type="NCBI Taxonomy" id="392033"/>
    <lineage>
        <taxon>Eukaryota</taxon>
        <taxon>Metazoa</taxon>
        <taxon>Spiralia</taxon>
        <taxon>Gnathifera</taxon>
        <taxon>Rotifera</taxon>
        <taxon>Eurotatoria</taxon>
        <taxon>Bdelloidea</taxon>
        <taxon>Philodinida</taxon>
        <taxon>Philodinidae</taxon>
        <taxon>Rotaria</taxon>
    </lineage>
</organism>
<keyword evidence="2" id="KW-0645">Protease</keyword>
<gene>
    <name evidence="5" type="ORF">JBS370_LOCUS7713</name>
    <name evidence="4" type="ORF">ZHD862_LOCUS28249</name>
</gene>
<keyword evidence="3" id="KW-0378">Hydrolase</keyword>
<dbReference type="InterPro" id="IPR029055">
    <property type="entry name" value="Ntn_hydrolases_N"/>
</dbReference>
<proteinExistence type="predicted"/>
<evidence type="ECO:0000313" key="4">
    <source>
        <dbReference type="EMBL" id="CAF1306485.1"/>
    </source>
</evidence>
<sequence>MNIFNPLIYVPEEDKLHERTKYSQMNKHLLLAEFQQQPVSTRVRKFVMSRFTDKLTPITDRIFCLRSSNAADTQTIAQLVIYQLDFLSAEMNEYPLVRIAANCVHRLIYQYRGDFVAR</sequence>